<evidence type="ECO:0000256" key="1">
    <source>
        <dbReference type="ARBA" id="ARBA00001947"/>
    </source>
</evidence>
<dbReference type="InterPro" id="IPR006330">
    <property type="entry name" value="Ado/ade_deaminase"/>
</dbReference>
<evidence type="ECO:0000256" key="5">
    <source>
        <dbReference type="ARBA" id="ARBA00022833"/>
    </source>
</evidence>
<keyword evidence="3" id="KW-0479">Metal-binding</keyword>
<comment type="caution">
    <text evidence="7">The sequence shown here is derived from an EMBL/GenBank/DDBJ whole genome shotgun (WGS) entry which is preliminary data.</text>
</comment>
<dbReference type="Proteomes" id="UP001597145">
    <property type="component" value="Unassembled WGS sequence"/>
</dbReference>
<protein>
    <submittedName>
        <fullName evidence="7">Adenosine deaminase</fullName>
        <ecNumber evidence="7">3.5.4.4</ecNumber>
    </submittedName>
</protein>
<keyword evidence="4 7" id="KW-0378">Hydrolase</keyword>
<reference evidence="8" key="1">
    <citation type="journal article" date="2019" name="Int. J. Syst. Evol. Microbiol.">
        <title>The Global Catalogue of Microorganisms (GCM) 10K type strain sequencing project: providing services to taxonomists for standard genome sequencing and annotation.</title>
        <authorList>
            <consortium name="The Broad Institute Genomics Platform"/>
            <consortium name="The Broad Institute Genome Sequencing Center for Infectious Disease"/>
            <person name="Wu L."/>
            <person name="Ma J."/>
        </authorList>
    </citation>
    <scope>NUCLEOTIDE SEQUENCE [LARGE SCALE GENOMIC DNA]</scope>
    <source>
        <strain evidence="8">JCM 12165</strain>
    </source>
</reference>
<name>A0ABW4FIS4_9PSEU</name>
<accession>A0ABW4FIS4</accession>
<feature type="domain" description="Adenosine deaminase" evidence="6">
    <location>
        <begin position="15"/>
        <end position="313"/>
    </location>
</feature>
<dbReference type="RefSeq" id="WP_343987825.1">
    <property type="nucleotide sequence ID" value="NZ_BAAAJG010000029.1"/>
</dbReference>
<dbReference type="InterPro" id="IPR032466">
    <property type="entry name" value="Metal_Hydrolase"/>
</dbReference>
<evidence type="ECO:0000313" key="8">
    <source>
        <dbReference type="Proteomes" id="UP001597145"/>
    </source>
</evidence>
<dbReference type="NCBIfam" id="TIGR01430">
    <property type="entry name" value="aden_deam"/>
    <property type="match status" value="1"/>
</dbReference>
<dbReference type="Pfam" id="PF00962">
    <property type="entry name" value="A_deaminase"/>
    <property type="match status" value="1"/>
</dbReference>
<dbReference type="PANTHER" id="PTHR43114:SF6">
    <property type="entry name" value="ADENINE DEAMINASE"/>
    <property type="match status" value="1"/>
</dbReference>
<comment type="similarity">
    <text evidence="2">Belongs to the metallo-dependent hydrolases superfamily. Adenosine and AMP deaminases family.</text>
</comment>
<sequence>MPDQSLRATDFLTLPKAELHLHTEAAIRPGTAAELADRSGLPLPPIGQQHPTWPTFSAAYEQCRALIGSLDDLRRVVREVFEHAPAQGIVWTELHVVPHLYGGRLGPVEGLVEAAVDGIDLARRDGGGAGGLVLGVGRNASSAAADEVADLALSWAGRGVVAMGLTGKEDDFPSSRFAASYRRARDSGLGVVPHSGESGNASCVAETLRELQPHRISHGVRAVEDDAVLAELARQQICLDVALTGNLQLCVVPSARDHPLPELIRRGIPVSLGSDAPYLYGVDLLDEYALAHRAFGLPASAMASIAADSLRHARSNVDLLHRHSAAIERWINAACLG</sequence>
<evidence type="ECO:0000259" key="6">
    <source>
        <dbReference type="Pfam" id="PF00962"/>
    </source>
</evidence>
<evidence type="ECO:0000256" key="3">
    <source>
        <dbReference type="ARBA" id="ARBA00022723"/>
    </source>
</evidence>
<dbReference type="EMBL" id="JBHUCP010000008">
    <property type="protein sequence ID" value="MFD1530505.1"/>
    <property type="molecule type" value="Genomic_DNA"/>
</dbReference>
<proteinExistence type="inferred from homology"/>
<dbReference type="SUPFAM" id="SSF51556">
    <property type="entry name" value="Metallo-dependent hydrolases"/>
    <property type="match status" value="1"/>
</dbReference>
<keyword evidence="5" id="KW-0862">Zinc</keyword>
<evidence type="ECO:0000313" key="7">
    <source>
        <dbReference type="EMBL" id="MFD1530505.1"/>
    </source>
</evidence>
<dbReference type="EC" id="3.5.4.4" evidence="7"/>
<organism evidence="7 8">
    <name type="scientific">Pseudonocardia aurantiaca</name>
    <dbReference type="NCBI Taxonomy" id="75290"/>
    <lineage>
        <taxon>Bacteria</taxon>
        <taxon>Bacillati</taxon>
        <taxon>Actinomycetota</taxon>
        <taxon>Actinomycetes</taxon>
        <taxon>Pseudonocardiales</taxon>
        <taxon>Pseudonocardiaceae</taxon>
        <taxon>Pseudonocardia</taxon>
    </lineage>
</organism>
<comment type="cofactor">
    <cofactor evidence="1">
        <name>Zn(2+)</name>
        <dbReference type="ChEBI" id="CHEBI:29105"/>
    </cofactor>
</comment>
<dbReference type="Gene3D" id="3.20.20.140">
    <property type="entry name" value="Metal-dependent hydrolases"/>
    <property type="match status" value="1"/>
</dbReference>
<evidence type="ECO:0000256" key="4">
    <source>
        <dbReference type="ARBA" id="ARBA00022801"/>
    </source>
</evidence>
<evidence type="ECO:0000256" key="2">
    <source>
        <dbReference type="ARBA" id="ARBA00006676"/>
    </source>
</evidence>
<gene>
    <name evidence="7" type="primary">add</name>
    <name evidence="7" type="ORF">ACFSCY_13735</name>
</gene>
<keyword evidence="8" id="KW-1185">Reference proteome</keyword>
<dbReference type="PANTHER" id="PTHR43114">
    <property type="entry name" value="ADENINE DEAMINASE"/>
    <property type="match status" value="1"/>
</dbReference>
<dbReference type="InterPro" id="IPR001365">
    <property type="entry name" value="A_deaminase_dom"/>
</dbReference>
<dbReference type="GO" id="GO:0016787">
    <property type="term" value="F:hydrolase activity"/>
    <property type="evidence" value="ECO:0007669"/>
    <property type="project" value="UniProtKB-KW"/>
</dbReference>